<protein>
    <submittedName>
        <fullName evidence="2">Uncharacterized protein</fullName>
    </submittedName>
</protein>
<feature type="coiled-coil region" evidence="1">
    <location>
        <begin position="70"/>
        <end position="104"/>
    </location>
</feature>
<dbReference type="AlphaFoldDB" id="A8S856"/>
<evidence type="ECO:0000313" key="2">
    <source>
        <dbReference type="EMBL" id="EDP22638.1"/>
    </source>
</evidence>
<proteinExistence type="predicted"/>
<comment type="caution">
    <text evidence="2">The sequence shown here is derived from an EMBL/GenBank/DDBJ whole genome shotgun (WGS) entry which is preliminary data.</text>
</comment>
<dbReference type="EMBL" id="ABED02000018">
    <property type="protein sequence ID" value="EDP22638.1"/>
    <property type="molecule type" value="Genomic_DNA"/>
</dbReference>
<accession>A8S856</accession>
<dbReference type="HOGENOM" id="CLU_1292788_0_0_9"/>
<dbReference type="Proteomes" id="UP000005945">
    <property type="component" value="Unassembled WGS sequence"/>
</dbReference>
<gene>
    <name evidence="2" type="ORF">FAEPRAM212_00652</name>
</gene>
<evidence type="ECO:0000313" key="3">
    <source>
        <dbReference type="Proteomes" id="UP000005945"/>
    </source>
</evidence>
<name>A8S856_9FIRM</name>
<sequence length="213" mass="24303">MKFEEILECSKSNLLEEMRRKDLDAAKKEATRWKEEVQTKVDEQDALKKEMIRVIQGTSGLDREMIQQMVNENKEALLTAQTNLADAEKKLKEIEEQNQKAERNCSDLFTWASTYKGASFERRQAILKQFIKEVRVGRDYNIEIVLNVPLDEFEEFKRHAASAGRGKNQKNKSQNSQKVGRCTSNAGIVVLDKTAGETISIVPKNAAHAILRC</sequence>
<keyword evidence="1" id="KW-0175">Coiled coil</keyword>
<reference evidence="2 3" key="2">
    <citation type="submission" date="2007-09" db="EMBL/GenBank/DDBJ databases">
        <authorList>
            <person name="Fulton L."/>
            <person name="Clifton S."/>
            <person name="Fulton B."/>
            <person name="Xu J."/>
            <person name="Minx P."/>
            <person name="Pepin K.H."/>
            <person name="Johnson M."/>
            <person name="Thiruvilangam P."/>
            <person name="Bhonagiri V."/>
            <person name="Nash W.E."/>
            <person name="Mardis E.R."/>
            <person name="Wilson R.K."/>
        </authorList>
    </citation>
    <scope>NUCLEOTIDE SEQUENCE [LARGE SCALE GENOMIC DNA]</scope>
    <source>
        <strain evidence="2 3">M21/2</strain>
    </source>
</reference>
<reference evidence="2 3" key="1">
    <citation type="submission" date="2007-09" db="EMBL/GenBank/DDBJ databases">
        <title>Draft genome sequence of Faecalibacterium prausnitzii M21/2.</title>
        <authorList>
            <person name="Sudarsanam P."/>
            <person name="Ley R."/>
            <person name="Guruge J."/>
            <person name="Turnbaugh P.J."/>
            <person name="Mahowald M."/>
            <person name="Liep D."/>
            <person name="Gordon J."/>
        </authorList>
    </citation>
    <scope>NUCLEOTIDE SEQUENCE [LARGE SCALE GENOMIC DNA]</scope>
    <source>
        <strain evidence="2 3">M21/2</strain>
    </source>
</reference>
<evidence type="ECO:0000256" key="1">
    <source>
        <dbReference type="SAM" id="Coils"/>
    </source>
</evidence>
<organism evidence="2 3">
    <name type="scientific">Faecalibacterium prausnitzii M21/2</name>
    <dbReference type="NCBI Taxonomy" id="411485"/>
    <lineage>
        <taxon>Bacteria</taxon>
        <taxon>Bacillati</taxon>
        <taxon>Bacillota</taxon>
        <taxon>Clostridia</taxon>
        <taxon>Eubacteriales</taxon>
        <taxon>Oscillospiraceae</taxon>
        <taxon>Faecalibacterium</taxon>
    </lineage>
</organism>